<evidence type="ECO:0000256" key="1">
    <source>
        <dbReference type="SAM" id="Phobius"/>
    </source>
</evidence>
<dbReference type="PANTHER" id="PTHR48090">
    <property type="entry name" value="UNDECAPRENYL-PHOSPHATE 4-DEOXY-4-FORMAMIDO-L-ARABINOSE TRANSFERASE-RELATED"/>
    <property type="match status" value="1"/>
</dbReference>
<evidence type="ECO:0000313" key="3">
    <source>
        <dbReference type="EMBL" id="ABW02786.1"/>
    </source>
</evidence>
<dbReference type="PANTHER" id="PTHR48090:SF7">
    <property type="entry name" value="RFBJ PROTEIN"/>
    <property type="match status" value="1"/>
</dbReference>
<organism evidence="3 4">
    <name type="scientific">Caldivirga maquilingensis (strain ATCC 700844 / DSM 13496 / JCM 10307 / IC-167)</name>
    <dbReference type="NCBI Taxonomy" id="397948"/>
    <lineage>
        <taxon>Archaea</taxon>
        <taxon>Thermoproteota</taxon>
        <taxon>Thermoprotei</taxon>
        <taxon>Thermoproteales</taxon>
        <taxon>Thermoproteaceae</taxon>
        <taxon>Caldivirga</taxon>
    </lineage>
</organism>
<dbReference type="GO" id="GO:0016740">
    <property type="term" value="F:transferase activity"/>
    <property type="evidence" value="ECO:0007669"/>
    <property type="project" value="UniProtKB-KW"/>
</dbReference>
<feature type="transmembrane region" description="Helical" evidence="1">
    <location>
        <begin position="258"/>
        <end position="283"/>
    </location>
</feature>
<feature type="transmembrane region" description="Helical" evidence="1">
    <location>
        <begin position="225"/>
        <end position="246"/>
    </location>
</feature>
<dbReference type="InterPro" id="IPR001173">
    <property type="entry name" value="Glyco_trans_2-like"/>
</dbReference>
<dbReference type="Pfam" id="PF00535">
    <property type="entry name" value="Glycos_transf_2"/>
    <property type="match status" value="1"/>
</dbReference>
<dbReference type="InterPro" id="IPR029044">
    <property type="entry name" value="Nucleotide-diphossugar_trans"/>
</dbReference>
<gene>
    <name evidence="3" type="ordered locus">Cmaq_1970</name>
</gene>
<proteinExistence type="predicted"/>
<dbReference type="SUPFAM" id="SSF53448">
    <property type="entry name" value="Nucleotide-diphospho-sugar transferases"/>
    <property type="match status" value="1"/>
</dbReference>
<keyword evidence="1" id="KW-1133">Transmembrane helix</keyword>
<dbReference type="RefSeq" id="WP_012187005.1">
    <property type="nucleotide sequence ID" value="NC_009954.1"/>
</dbReference>
<dbReference type="CDD" id="cd04179">
    <property type="entry name" value="DPM_DPG-synthase_like"/>
    <property type="match status" value="1"/>
</dbReference>
<dbReference type="Gene3D" id="3.90.550.10">
    <property type="entry name" value="Spore Coat Polysaccharide Biosynthesis Protein SpsA, Chain A"/>
    <property type="match status" value="1"/>
</dbReference>
<feature type="domain" description="Glycosyltransferase 2-like" evidence="2">
    <location>
        <begin position="10"/>
        <end position="162"/>
    </location>
</feature>
<reference evidence="3 4" key="1">
    <citation type="submission" date="2007-10" db="EMBL/GenBank/DDBJ databases">
        <title>Complete sequence of Caldivirga maquilingensis IC-167.</title>
        <authorList>
            <consortium name="US DOE Joint Genome Institute"/>
            <person name="Copeland A."/>
            <person name="Lucas S."/>
            <person name="Lapidus A."/>
            <person name="Barry K."/>
            <person name="Glavina del Rio T."/>
            <person name="Dalin E."/>
            <person name="Tice H."/>
            <person name="Pitluck S."/>
            <person name="Saunders E."/>
            <person name="Brettin T."/>
            <person name="Bruce D."/>
            <person name="Detter J.C."/>
            <person name="Han C."/>
            <person name="Schmutz J."/>
            <person name="Larimer F."/>
            <person name="Land M."/>
            <person name="Hauser L."/>
            <person name="Kyrpides N."/>
            <person name="Ivanova N."/>
            <person name="Biddle J.F."/>
            <person name="Zhang Z."/>
            <person name="Fitz-Gibbon S.T."/>
            <person name="Lowe T.M."/>
            <person name="Saltikov C."/>
            <person name="House C.H."/>
            <person name="Richardson P."/>
        </authorList>
    </citation>
    <scope>NUCLEOTIDE SEQUENCE [LARGE SCALE GENOMIC DNA]</scope>
    <source>
        <strain evidence="4">ATCC 700844 / DSM 13496 / JCM 10307 / IC-167</strain>
    </source>
</reference>
<dbReference type="GeneID" id="5708444"/>
<dbReference type="STRING" id="397948.Cmaq_1970"/>
<accession>A8MC02</accession>
<keyword evidence="3" id="KW-0808">Transferase</keyword>
<dbReference type="HOGENOM" id="CLU_033536_7_3_2"/>
<dbReference type="Proteomes" id="UP000001137">
    <property type="component" value="Chromosome"/>
</dbReference>
<dbReference type="InterPro" id="IPR050256">
    <property type="entry name" value="Glycosyltransferase_2"/>
</dbReference>
<evidence type="ECO:0000313" key="4">
    <source>
        <dbReference type="Proteomes" id="UP000001137"/>
    </source>
</evidence>
<dbReference type="AlphaFoldDB" id="A8MC02"/>
<sequence length="305" mass="33897">MHENASGCVTVVIPVKNEEEGLDFTLRELRELGFNDVIVVDGHSTDNTVNVARKYGALVVEQPGEGKADAVYYGLRMVKKPYALVIDGDGTYDPSYIQAMLSKAINEDLDEVLGARTWGRENIPLINRFGNRILTSLFNLMFGTNLSDVLTGMYLLRTSMAKAIIPSTSGFSVEVDIASQVASMGKVGEVPIKYRRRIGDPKLKWTHGISIGFDMIRLMARFNPLLILALLASLLVFPGIAITIYVASQLIVNHINHFIWGIIAFQLDTTGLLGILISLNTLMIKRMEYRVIRLFTKREAECALE</sequence>
<keyword evidence="1" id="KW-0812">Transmembrane</keyword>
<dbReference type="CAZy" id="GT2">
    <property type="family name" value="Glycosyltransferase Family 2"/>
</dbReference>
<dbReference type="KEGG" id="cma:Cmaq_1970"/>
<protein>
    <submittedName>
        <fullName evidence="3">Glycosyl transferase family 2</fullName>
    </submittedName>
</protein>
<keyword evidence="1" id="KW-0472">Membrane</keyword>
<dbReference type="EMBL" id="CP000852">
    <property type="protein sequence ID" value="ABW02786.1"/>
    <property type="molecule type" value="Genomic_DNA"/>
</dbReference>
<keyword evidence="4" id="KW-1185">Reference proteome</keyword>
<evidence type="ECO:0000259" key="2">
    <source>
        <dbReference type="Pfam" id="PF00535"/>
    </source>
</evidence>
<dbReference type="eggNOG" id="arCOG00894">
    <property type="taxonomic scope" value="Archaea"/>
</dbReference>
<name>A8MC02_CALMQ</name>
<dbReference type="OrthoDB" id="11098at2157"/>